<protein>
    <submittedName>
        <fullName evidence="3">Fasciclin</fullName>
    </submittedName>
</protein>
<evidence type="ECO:0000259" key="2">
    <source>
        <dbReference type="PROSITE" id="PS50213"/>
    </source>
</evidence>
<dbReference type="PROSITE" id="PS51257">
    <property type="entry name" value="PROKAR_LIPOPROTEIN"/>
    <property type="match status" value="1"/>
</dbReference>
<dbReference type="GO" id="GO:0030198">
    <property type="term" value="P:extracellular matrix organization"/>
    <property type="evidence" value="ECO:0007669"/>
    <property type="project" value="TreeGrafter"/>
</dbReference>
<dbReference type="PANTHER" id="PTHR10900">
    <property type="entry name" value="PERIOSTIN-RELATED"/>
    <property type="match status" value="1"/>
</dbReference>
<dbReference type="GO" id="GO:0031012">
    <property type="term" value="C:extracellular matrix"/>
    <property type="evidence" value="ECO:0007669"/>
    <property type="project" value="TreeGrafter"/>
</dbReference>
<dbReference type="AlphaFoldDB" id="A0A9W6LB21"/>
<accession>A0A9W6LB21</accession>
<dbReference type="SMART" id="SM00554">
    <property type="entry name" value="FAS1"/>
    <property type="match status" value="1"/>
</dbReference>
<keyword evidence="4" id="KW-1185">Reference proteome</keyword>
<dbReference type="Proteomes" id="UP001143463">
    <property type="component" value="Unassembled WGS sequence"/>
</dbReference>
<feature type="domain" description="FAS1" evidence="2">
    <location>
        <begin position="84"/>
        <end position="219"/>
    </location>
</feature>
<feature type="signal peptide" evidence="1">
    <location>
        <begin position="1"/>
        <end position="27"/>
    </location>
</feature>
<dbReference type="EMBL" id="BSFQ01000040">
    <property type="protein sequence ID" value="GLL15019.1"/>
    <property type="molecule type" value="Genomic_DNA"/>
</dbReference>
<dbReference type="Gene3D" id="2.30.180.10">
    <property type="entry name" value="FAS1 domain"/>
    <property type="match status" value="1"/>
</dbReference>
<reference evidence="3" key="1">
    <citation type="journal article" date="2014" name="Int. J. Syst. Evol. Microbiol.">
        <title>Complete genome sequence of Corynebacterium casei LMG S-19264T (=DSM 44701T), isolated from a smear-ripened cheese.</title>
        <authorList>
            <consortium name="US DOE Joint Genome Institute (JGI-PGF)"/>
            <person name="Walter F."/>
            <person name="Albersmeier A."/>
            <person name="Kalinowski J."/>
            <person name="Ruckert C."/>
        </authorList>
    </citation>
    <scope>NUCLEOTIDE SEQUENCE</scope>
    <source>
        <strain evidence="3">VKM Ac-1069</strain>
    </source>
</reference>
<comment type="caution">
    <text evidence="3">The sequence shown here is derived from an EMBL/GenBank/DDBJ whole genome shotgun (WGS) entry which is preliminary data.</text>
</comment>
<organism evidence="3 4">
    <name type="scientific">Pseudonocardia halophobica</name>
    <dbReference type="NCBI Taxonomy" id="29401"/>
    <lineage>
        <taxon>Bacteria</taxon>
        <taxon>Bacillati</taxon>
        <taxon>Actinomycetota</taxon>
        <taxon>Actinomycetes</taxon>
        <taxon>Pseudonocardiales</taxon>
        <taxon>Pseudonocardiaceae</taxon>
        <taxon>Pseudonocardia</taxon>
    </lineage>
</organism>
<dbReference type="InterPro" id="IPR000782">
    <property type="entry name" value="FAS1_domain"/>
</dbReference>
<dbReference type="InterPro" id="IPR036378">
    <property type="entry name" value="FAS1_dom_sf"/>
</dbReference>
<feature type="chain" id="PRO_5040907740" evidence="1">
    <location>
        <begin position="28"/>
        <end position="223"/>
    </location>
</feature>
<evidence type="ECO:0000256" key="1">
    <source>
        <dbReference type="SAM" id="SignalP"/>
    </source>
</evidence>
<dbReference type="GO" id="GO:0005615">
    <property type="term" value="C:extracellular space"/>
    <property type="evidence" value="ECO:0007669"/>
    <property type="project" value="TreeGrafter"/>
</dbReference>
<keyword evidence="1" id="KW-0732">Signal</keyword>
<dbReference type="PROSITE" id="PS50213">
    <property type="entry name" value="FAS1"/>
    <property type="match status" value="1"/>
</dbReference>
<proteinExistence type="predicted"/>
<dbReference type="InterPro" id="IPR050904">
    <property type="entry name" value="Adhesion/Biosynth-related"/>
</dbReference>
<dbReference type="RefSeq" id="WP_051738229.1">
    <property type="nucleotide sequence ID" value="NZ_BAAAUZ010000041.1"/>
</dbReference>
<evidence type="ECO:0000313" key="4">
    <source>
        <dbReference type="Proteomes" id="UP001143463"/>
    </source>
</evidence>
<dbReference type="GO" id="GO:0007155">
    <property type="term" value="P:cell adhesion"/>
    <property type="evidence" value="ECO:0007669"/>
    <property type="project" value="TreeGrafter"/>
</dbReference>
<dbReference type="Pfam" id="PF02469">
    <property type="entry name" value="Fasciclin"/>
    <property type="match status" value="1"/>
</dbReference>
<name>A0A9W6LB21_9PSEU</name>
<dbReference type="SUPFAM" id="SSF82153">
    <property type="entry name" value="FAS1 domain"/>
    <property type="match status" value="1"/>
</dbReference>
<sequence>MRSIQRLVTLGAVAAAVVVLGACSAPAQEPSTATDVPPVPTVAAKGPLTPTPGPGSTNALEVFGPGCASLPTGDDPGSLSSMSLAPVAAAVETNPQLTTLTALIGRANLTEALNAAPGVTLFAPTNEAFAKLSPEQLAALQADPARLAGLVQYHVSGTRQSAEELRAAGTSTELAGGTVRIGGTGEEMTVAGGSGTPANVLCGNIPTGNGTVFMIDSVLLPQA</sequence>
<reference evidence="3" key="2">
    <citation type="submission" date="2023-01" db="EMBL/GenBank/DDBJ databases">
        <authorList>
            <person name="Sun Q."/>
            <person name="Evtushenko L."/>
        </authorList>
    </citation>
    <scope>NUCLEOTIDE SEQUENCE</scope>
    <source>
        <strain evidence="3">VKM Ac-1069</strain>
    </source>
</reference>
<evidence type="ECO:0000313" key="3">
    <source>
        <dbReference type="EMBL" id="GLL15019.1"/>
    </source>
</evidence>
<dbReference type="PANTHER" id="PTHR10900:SF77">
    <property type="entry name" value="FI19380P1"/>
    <property type="match status" value="1"/>
</dbReference>
<dbReference type="GO" id="GO:0050839">
    <property type="term" value="F:cell adhesion molecule binding"/>
    <property type="evidence" value="ECO:0007669"/>
    <property type="project" value="TreeGrafter"/>
</dbReference>
<gene>
    <name evidence="3" type="ORF">GCM10017577_61680</name>
</gene>